<dbReference type="EMBL" id="JAUHTC010000022">
    <property type="protein sequence ID" value="MDN4517214.1"/>
    <property type="molecule type" value="Genomic_DNA"/>
</dbReference>
<comment type="caution">
    <text evidence="4">The sequence shown here is derived from an EMBL/GenBank/DDBJ whole genome shotgun (WGS) entry which is preliminary data.</text>
</comment>
<dbReference type="InterPro" id="IPR002068">
    <property type="entry name" value="A-crystallin/Hsp20_dom"/>
</dbReference>
<dbReference type="RefSeq" id="WP_084055182.1">
    <property type="nucleotide sequence ID" value="NZ_JAUHTC010000022.1"/>
</dbReference>
<protein>
    <submittedName>
        <fullName evidence="4">HSP20 family small heat-shock protein</fullName>
    </submittedName>
</protein>
<dbReference type="InterPro" id="IPR031107">
    <property type="entry name" value="Small_HSP"/>
</dbReference>
<evidence type="ECO:0000313" key="5">
    <source>
        <dbReference type="Proteomes" id="UP001172687"/>
    </source>
</evidence>
<accession>A0ABT8H8X1</accession>
<proteinExistence type="inferred from homology"/>
<dbReference type="Proteomes" id="UP001172687">
    <property type="component" value="Unassembled WGS sequence"/>
</dbReference>
<name>A0ABT8H8X1_MYCAO</name>
<dbReference type="Gene3D" id="2.60.40.790">
    <property type="match status" value="1"/>
</dbReference>
<dbReference type="PANTHER" id="PTHR11527">
    <property type="entry name" value="HEAT-SHOCK PROTEIN 20 FAMILY MEMBER"/>
    <property type="match status" value="1"/>
</dbReference>
<evidence type="ECO:0000259" key="3">
    <source>
        <dbReference type="PROSITE" id="PS01031"/>
    </source>
</evidence>
<reference evidence="4" key="1">
    <citation type="submission" date="2023-07" db="EMBL/GenBank/DDBJ databases">
        <title>Degradation of tert-butanol by M. austroafricanum TBA100.</title>
        <authorList>
            <person name="Helbich S."/>
            <person name="Vainshtein Y."/>
        </authorList>
    </citation>
    <scope>NUCLEOTIDE SEQUENCE</scope>
    <source>
        <strain evidence="4">TBA100</strain>
    </source>
</reference>
<dbReference type="CDD" id="cd06464">
    <property type="entry name" value="ACD_sHsps-like"/>
    <property type="match status" value="1"/>
</dbReference>
<evidence type="ECO:0000313" key="4">
    <source>
        <dbReference type="EMBL" id="MDN4517214.1"/>
    </source>
</evidence>
<dbReference type="InterPro" id="IPR008978">
    <property type="entry name" value="HSP20-like_chaperone"/>
</dbReference>
<gene>
    <name evidence="4" type="ORF">QYF68_05165</name>
</gene>
<organism evidence="4 5">
    <name type="scientific">Mycolicibacterium austroafricanum</name>
    <name type="common">Mycobacterium austroafricanum</name>
    <dbReference type="NCBI Taxonomy" id="39687"/>
    <lineage>
        <taxon>Bacteria</taxon>
        <taxon>Bacillati</taxon>
        <taxon>Actinomycetota</taxon>
        <taxon>Actinomycetes</taxon>
        <taxon>Mycobacteriales</taxon>
        <taxon>Mycobacteriaceae</taxon>
        <taxon>Mycolicibacterium</taxon>
    </lineage>
</organism>
<sequence>MLDPFAEISRLTQRVAGSAMRPAAMPMDAWREADRYIVEFDVPGIKPESLDLNVDHDVLTVRAERPDGDTDRQWLTAERPHGVFSRQLMLGKNLDAAKIEASYTDGVLRLTIPVAEQAKPHKVAIRGAKQSVDA</sequence>
<comment type="similarity">
    <text evidence="1 2">Belongs to the small heat shock protein (HSP20) family.</text>
</comment>
<feature type="domain" description="SHSP" evidence="3">
    <location>
        <begin position="18"/>
        <end position="128"/>
    </location>
</feature>
<evidence type="ECO:0000256" key="1">
    <source>
        <dbReference type="PROSITE-ProRule" id="PRU00285"/>
    </source>
</evidence>
<dbReference type="PROSITE" id="PS01031">
    <property type="entry name" value="SHSP"/>
    <property type="match status" value="1"/>
</dbReference>
<dbReference type="Pfam" id="PF00011">
    <property type="entry name" value="HSP20"/>
    <property type="match status" value="1"/>
</dbReference>
<dbReference type="SUPFAM" id="SSF49764">
    <property type="entry name" value="HSP20-like chaperones"/>
    <property type="match status" value="1"/>
</dbReference>
<evidence type="ECO:0000256" key="2">
    <source>
        <dbReference type="RuleBase" id="RU003616"/>
    </source>
</evidence>
<keyword evidence="5" id="KW-1185">Reference proteome</keyword>